<dbReference type="PANTHER" id="PTHR23322:SF96">
    <property type="entry name" value="FAS-ASSOCIATED FACTOR 1"/>
    <property type="match status" value="1"/>
</dbReference>
<feature type="coiled-coil region" evidence="1">
    <location>
        <begin position="571"/>
        <end position="627"/>
    </location>
</feature>
<dbReference type="Gene3D" id="3.40.30.10">
    <property type="entry name" value="Glutaredoxin"/>
    <property type="match status" value="1"/>
</dbReference>
<dbReference type="InterPro" id="IPR029071">
    <property type="entry name" value="Ubiquitin-like_domsf"/>
</dbReference>
<organism evidence="3 4">
    <name type="scientific">Glossina pallidipes</name>
    <name type="common">Tsetse fly</name>
    <dbReference type="NCBI Taxonomy" id="7398"/>
    <lineage>
        <taxon>Eukaryota</taxon>
        <taxon>Metazoa</taxon>
        <taxon>Ecdysozoa</taxon>
        <taxon>Arthropoda</taxon>
        <taxon>Hexapoda</taxon>
        <taxon>Insecta</taxon>
        <taxon>Pterygota</taxon>
        <taxon>Neoptera</taxon>
        <taxon>Endopterygota</taxon>
        <taxon>Diptera</taxon>
        <taxon>Brachycera</taxon>
        <taxon>Muscomorpha</taxon>
        <taxon>Hippoboscoidea</taxon>
        <taxon>Glossinidae</taxon>
        <taxon>Glossina</taxon>
    </lineage>
</organism>
<dbReference type="CDD" id="cd14413">
    <property type="entry name" value="UBA_FAF1"/>
    <property type="match status" value="1"/>
</dbReference>
<keyword evidence="1" id="KW-0175">Coiled coil</keyword>
<evidence type="ECO:0000259" key="2">
    <source>
        <dbReference type="PROSITE" id="PS50033"/>
    </source>
</evidence>
<reference evidence="4" key="1">
    <citation type="submission" date="2014-03" db="EMBL/GenBank/DDBJ databases">
        <authorList>
            <person name="Aksoy S."/>
            <person name="Warren W."/>
            <person name="Wilson R.K."/>
        </authorList>
    </citation>
    <scope>NUCLEOTIDE SEQUENCE [LARGE SCALE GENOMIC DNA]</scope>
    <source>
        <strain evidence="4">IAEA</strain>
    </source>
</reference>
<evidence type="ECO:0000313" key="4">
    <source>
        <dbReference type="Proteomes" id="UP000092445"/>
    </source>
</evidence>
<dbReference type="VEuPathDB" id="VectorBase:GPAI004537"/>
<dbReference type="GO" id="GO:0005634">
    <property type="term" value="C:nucleus"/>
    <property type="evidence" value="ECO:0007669"/>
    <property type="project" value="TreeGrafter"/>
</dbReference>
<dbReference type="Gene3D" id="1.10.8.10">
    <property type="entry name" value="DNA helicase RuvA subunit, C-terminal domain"/>
    <property type="match status" value="1"/>
</dbReference>
<dbReference type="AlphaFoldDB" id="A0A1A9Z5K6"/>
<dbReference type="SUPFAM" id="SSF52833">
    <property type="entry name" value="Thioredoxin-like"/>
    <property type="match status" value="1"/>
</dbReference>
<dbReference type="InterPro" id="IPR000626">
    <property type="entry name" value="Ubiquitin-like_dom"/>
</dbReference>
<dbReference type="Pfam" id="PF14555">
    <property type="entry name" value="UBA_4"/>
    <property type="match status" value="1"/>
</dbReference>
<dbReference type="EnsemblMetazoa" id="GPAI004537-RA">
    <property type="protein sequence ID" value="GPAI004537-PA"/>
    <property type="gene ID" value="GPAI004537"/>
</dbReference>
<protein>
    <recommendedName>
        <fullName evidence="2">UBX domain-containing protein</fullName>
    </recommendedName>
</protein>
<dbReference type="CDD" id="cd01771">
    <property type="entry name" value="UBX_UBXN3A"/>
    <property type="match status" value="1"/>
</dbReference>
<accession>A0A1A9Z5K6</accession>
<dbReference type="PANTHER" id="PTHR23322">
    <property type="entry name" value="FAS-ASSOCIATED PROTEIN"/>
    <property type="match status" value="1"/>
</dbReference>
<dbReference type="InterPro" id="IPR050730">
    <property type="entry name" value="UBX_domain-protein"/>
</dbReference>
<dbReference type="Pfam" id="PF00789">
    <property type="entry name" value="UBX"/>
    <property type="match status" value="1"/>
</dbReference>
<dbReference type="GO" id="GO:0036503">
    <property type="term" value="P:ERAD pathway"/>
    <property type="evidence" value="ECO:0007669"/>
    <property type="project" value="TreeGrafter"/>
</dbReference>
<dbReference type="STRING" id="7398.A0A1A9Z5K6"/>
<sequence length="730" mass="82269">MSSENKEEILANFQSITGIDDVGEAFSHLEETNWDLMAAIQRVIPQDDEIQPPLLTEAEPMVPFSYHASTSTTALNNFSSESSTSSTCPRWFKNTRNHSKNNTAADSAFVPVSSNSADDDLIDLASDMDLDASMSSTSSTTTKQILFNIHFDQKIFDIRLPSTATIEQLKKKVNDVTGIPICRQAIRGWPPAKLREAQIPTTKLSNLNLSPENELILIDLTEDGYMDFENDEITGRLDKMFKLTIVQQPEGNRHELMFPGRTTVQEVKTNVYYVTDIPVRHQEWTGWPQSCENDSTLAVNSVITNFSKKTVTSLLANLQQSGIQLTHNFILQNGSSKIRFNTNSATVTSTLPPRTANVMGLDTDSSTDEFEDASDFNNCEEFFTDPPPVQSASRHLISNNTDNETTGSLEFLDNYKQRFGEPHPIFFSGSLEDALKEACHKPARERKLLAIYLHHGESILTNVFCDRLMKHESILQTFAENFIVYGWDLTHESNKHLLLSSVTGCISNTASLTVRNISIDKLPSILIIGKSRLSGRTSCEVLSVIHGNVGLDDLMSRLLESVEMYNEHLQVEIAEEDARALRDQVKAEQDMAYQQTLQADIAKEEAKQQKEAAIAAERKRLASERAEEDARRESIRLVAKQSLPHEPAETEKNISKIRVRKPTGEFLERRFYTNNTLEDLLNFVASHGFLIEDYKLISSWPRRDLTSVNATQTLQHLKLYPQETVILEER</sequence>
<evidence type="ECO:0000313" key="3">
    <source>
        <dbReference type="EnsemblMetazoa" id="GPAI004537-PA"/>
    </source>
</evidence>
<keyword evidence="4" id="KW-1185">Reference proteome</keyword>
<dbReference type="InterPro" id="IPR033043">
    <property type="entry name" value="FAF1-like_UBX"/>
</dbReference>
<dbReference type="Pfam" id="PF21021">
    <property type="entry name" value="FAF1"/>
    <property type="match status" value="1"/>
</dbReference>
<dbReference type="InterPro" id="IPR036249">
    <property type="entry name" value="Thioredoxin-like_sf"/>
</dbReference>
<dbReference type="GO" id="GO:0043130">
    <property type="term" value="F:ubiquitin binding"/>
    <property type="evidence" value="ECO:0007669"/>
    <property type="project" value="TreeGrafter"/>
</dbReference>
<dbReference type="InterPro" id="IPR006577">
    <property type="entry name" value="UAS"/>
</dbReference>
<dbReference type="InterPro" id="IPR044541">
    <property type="entry name" value="FAF1_UBA"/>
</dbReference>
<dbReference type="SUPFAM" id="SSF54236">
    <property type="entry name" value="Ubiquitin-like"/>
    <property type="match status" value="3"/>
</dbReference>
<dbReference type="SMART" id="SM00594">
    <property type="entry name" value="UAS"/>
    <property type="match status" value="1"/>
</dbReference>
<dbReference type="Gene3D" id="3.10.20.90">
    <property type="entry name" value="Phosphatidylinositol 3-kinase Catalytic Subunit, Chain A, domain 1"/>
    <property type="match status" value="3"/>
</dbReference>
<dbReference type="Proteomes" id="UP000092445">
    <property type="component" value="Unassembled WGS sequence"/>
</dbReference>
<proteinExistence type="predicted"/>
<dbReference type="PROSITE" id="PS50033">
    <property type="entry name" value="UBX"/>
    <property type="match status" value="1"/>
</dbReference>
<feature type="domain" description="UBX" evidence="2">
    <location>
        <begin position="650"/>
        <end position="727"/>
    </location>
</feature>
<dbReference type="GO" id="GO:0005783">
    <property type="term" value="C:endoplasmic reticulum"/>
    <property type="evidence" value="ECO:0007669"/>
    <property type="project" value="TreeGrafter"/>
</dbReference>
<dbReference type="InterPro" id="IPR001012">
    <property type="entry name" value="UBX_dom"/>
</dbReference>
<dbReference type="Pfam" id="PF00240">
    <property type="entry name" value="ubiquitin"/>
    <property type="match status" value="1"/>
</dbReference>
<dbReference type="SMART" id="SM00166">
    <property type="entry name" value="UBX"/>
    <property type="match status" value="1"/>
</dbReference>
<evidence type="ECO:0000256" key="1">
    <source>
        <dbReference type="SAM" id="Coils"/>
    </source>
</evidence>
<dbReference type="InterPro" id="IPR049483">
    <property type="entry name" value="FAF1_2-like_UAS"/>
</dbReference>
<name>A0A1A9Z5K6_GLOPL</name>
<reference evidence="3" key="2">
    <citation type="submission" date="2020-05" db="UniProtKB">
        <authorList>
            <consortium name="EnsemblMetazoa"/>
        </authorList>
    </citation>
    <scope>IDENTIFICATION</scope>
    <source>
        <strain evidence="3">IAEA</strain>
    </source>
</reference>